<sequence>NSKIRHYNFRLNYNYLNKKGALKNFKKVL</sequence>
<comment type="caution">
    <text evidence="1">The sequence shown here is derived from an EMBL/GenBank/DDBJ whole genome shotgun (WGS) entry which is preliminary data.</text>
</comment>
<dbReference type="EMBL" id="BART01013445">
    <property type="protein sequence ID" value="GAG77178.1"/>
    <property type="molecule type" value="Genomic_DNA"/>
</dbReference>
<protein>
    <submittedName>
        <fullName evidence="1">Uncharacterized protein</fullName>
    </submittedName>
</protein>
<organism evidence="1">
    <name type="scientific">marine sediment metagenome</name>
    <dbReference type="NCBI Taxonomy" id="412755"/>
    <lineage>
        <taxon>unclassified sequences</taxon>
        <taxon>metagenomes</taxon>
        <taxon>ecological metagenomes</taxon>
    </lineage>
</organism>
<accession>X1AYK4</accession>
<name>X1AYK4_9ZZZZ</name>
<gene>
    <name evidence="1" type="ORF">S01H4_27488</name>
</gene>
<proteinExistence type="predicted"/>
<dbReference type="AlphaFoldDB" id="X1AYK4"/>
<reference evidence="1" key="1">
    <citation type="journal article" date="2014" name="Front. Microbiol.">
        <title>High frequency of phylogenetically diverse reductive dehalogenase-homologous genes in deep subseafloor sedimentary metagenomes.</title>
        <authorList>
            <person name="Kawai M."/>
            <person name="Futagami T."/>
            <person name="Toyoda A."/>
            <person name="Takaki Y."/>
            <person name="Nishi S."/>
            <person name="Hori S."/>
            <person name="Arai W."/>
            <person name="Tsubouchi T."/>
            <person name="Morono Y."/>
            <person name="Uchiyama I."/>
            <person name="Ito T."/>
            <person name="Fujiyama A."/>
            <person name="Inagaki F."/>
            <person name="Takami H."/>
        </authorList>
    </citation>
    <scope>NUCLEOTIDE SEQUENCE</scope>
    <source>
        <strain evidence="1">Expedition CK06-06</strain>
    </source>
</reference>
<evidence type="ECO:0000313" key="1">
    <source>
        <dbReference type="EMBL" id="GAG77178.1"/>
    </source>
</evidence>
<feature type="non-terminal residue" evidence="1">
    <location>
        <position position="1"/>
    </location>
</feature>